<dbReference type="PANTHER" id="PTHR23053">
    <property type="entry name" value="DLEC1 DELETED IN LUNG AND ESOPHAGEAL CANCER 1"/>
    <property type="match status" value="1"/>
</dbReference>
<evidence type="ECO:0000313" key="2">
    <source>
        <dbReference type="EMBL" id="JAS01375.1"/>
    </source>
</evidence>
<dbReference type="InterPro" id="IPR000535">
    <property type="entry name" value="MSP_dom"/>
</dbReference>
<dbReference type="InterPro" id="IPR013783">
    <property type="entry name" value="Ig-like_fold"/>
</dbReference>
<reference evidence="2" key="1">
    <citation type="submission" date="2016-04" db="EMBL/GenBank/DDBJ databases">
        <authorList>
            <person name="Calderon-Fernandez G.M.Sr."/>
        </authorList>
    </citation>
    <scope>NUCLEOTIDE SEQUENCE</scope>
    <source>
        <strain evidence="2">Int1</strain>
        <tissue evidence="2">Integument</tissue>
    </source>
</reference>
<reference evidence="2" key="2">
    <citation type="journal article" date="2017" name="J. Med. Entomol.">
        <title>Transcriptome Analysis of the Triatoma infestans (Hemiptera: Reduviidae) Integument.</title>
        <authorList>
            <person name="Calderon-Fernandez G.M."/>
            <person name="Moriconi D.E."/>
            <person name="Dulbecco A.B."/>
            <person name="Juarez M.P."/>
        </authorList>
    </citation>
    <scope>NUCLEOTIDE SEQUENCE</scope>
    <source>
        <strain evidence="2">Int1</strain>
        <tissue evidence="2">Integument</tissue>
    </source>
</reference>
<name>A0A170ZVU9_TRIIF</name>
<dbReference type="GO" id="GO:1904158">
    <property type="term" value="P:axonemal central apparatus assembly"/>
    <property type="evidence" value="ECO:0007669"/>
    <property type="project" value="TreeGrafter"/>
</dbReference>
<sequence>IKPILLTITSKTVGQFVEEIFFEIKESKKKIKCIMKGKVVSPILTFSEDRIDFGEVPLGFPITHYISVHNESPVTVPFVFKVLKDGIEPAMTCWEAAKSDRKVTLPKEFTVSPLEGEIEPNKSIDLSVCLIASYRRYHATFLKIISLEF</sequence>
<dbReference type="Gene3D" id="2.60.40.10">
    <property type="entry name" value="Immunoglobulins"/>
    <property type="match status" value="1"/>
</dbReference>
<organism evidence="2">
    <name type="scientific">Triatoma infestans</name>
    <name type="common">Assassin bug</name>
    <dbReference type="NCBI Taxonomy" id="30076"/>
    <lineage>
        <taxon>Eukaryota</taxon>
        <taxon>Metazoa</taxon>
        <taxon>Ecdysozoa</taxon>
        <taxon>Arthropoda</taxon>
        <taxon>Hexapoda</taxon>
        <taxon>Insecta</taxon>
        <taxon>Pterygota</taxon>
        <taxon>Neoptera</taxon>
        <taxon>Paraneoptera</taxon>
        <taxon>Hemiptera</taxon>
        <taxon>Heteroptera</taxon>
        <taxon>Panheteroptera</taxon>
        <taxon>Cimicomorpha</taxon>
        <taxon>Reduviidae</taxon>
        <taxon>Triatominae</taxon>
        <taxon>Triatoma</taxon>
    </lineage>
</organism>
<dbReference type="PROSITE" id="PS50202">
    <property type="entry name" value="MSP"/>
    <property type="match status" value="1"/>
</dbReference>
<dbReference type="AlphaFoldDB" id="A0A170ZVU9"/>
<dbReference type="PANTHER" id="PTHR23053:SF0">
    <property type="entry name" value="HYDROCEPHALUS-INDUCING PROTEIN HOMOLOG"/>
    <property type="match status" value="1"/>
</dbReference>
<dbReference type="InterPro" id="IPR033305">
    <property type="entry name" value="Hydin-like"/>
</dbReference>
<dbReference type="EMBL" id="GEMB01001795">
    <property type="protein sequence ID" value="JAS01375.1"/>
    <property type="molecule type" value="Transcribed_RNA"/>
</dbReference>
<protein>
    <submittedName>
        <fullName evidence="2">Hydrocephalus-inducing protein-like protein</fullName>
    </submittedName>
</protein>
<dbReference type="GO" id="GO:0003341">
    <property type="term" value="P:cilium movement"/>
    <property type="evidence" value="ECO:0007669"/>
    <property type="project" value="TreeGrafter"/>
</dbReference>
<accession>A0A170ZVU9</accession>
<dbReference type="GO" id="GO:0005930">
    <property type="term" value="C:axoneme"/>
    <property type="evidence" value="ECO:0007669"/>
    <property type="project" value="TreeGrafter"/>
</dbReference>
<feature type="non-terminal residue" evidence="2">
    <location>
        <position position="1"/>
    </location>
</feature>
<proteinExistence type="predicted"/>
<feature type="domain" description="MSP" evidence="1">
    <location>
        <begin position="37"/>
        <end position="149"/>
    </location>
</feature>
<evidence type="ECO:0000259" key="1">
    <source>
        <dbReference type="PROSITE" id="PS50202"/>
    </source>
</evidence>